<dbReference type="Proteomes" id="UP000186922">
    <property type="component" value="Unassembled WGS sequence"/>
</dbReference>
<keyword evidence="1" id="KW-0540">Nuclease</keyword>
<dbReference type="InterPro" id="IPR051274">
    <property type="entry name" value="3-5_Exoribonuclease"/>
</dbReference>
<comment type="caution">
    <text evidence="5">The sequence shown here is derived from an EMBL/GenBank/DDBJ whole genome shotgun (WGS) entry which is preliminary data.</text>
</comment>
<dbReference type="Gene3D" id="3.30.420.10">
    <property type="entry name" value="Ribonuclease H-like superfamily/Ribonuclease H"/>
    <property type="match status" value="1"/>
</dbReference>
<dbReference type="InterPro" id="IPR013520">
    <property type="entry name" value="Ribonucl_H"/>
</dbReference>
<organism evidence="5 6">
    <name type="scientific">Ramazzottius varieornatus</name>
    <name type="common">Water bear</name>
    <name type="synonym">Tardigrade</name>
    <dbReference type="NCBI Taxonomy" id="947166"/>
    <lineage>
        <taxon>Eukaryota</taxon>
        <taxon>Metazoa</taxon>
        <taxon>Ecdysozoa</taxon>
        <taxon>Tardigrada</taxon>
        <taxon>Eutardigrada</taxon>
        <taxon>Parachela</taxon>
        <taxon>Hypsibioidea</taxon>
        <taxon>Ramazzottiidae</taxon>
        <taxon>Ramazzottius</taxon>
    </lineage>
</organism>
<accession>A0A1D1V8B6</accession>
<dbReference type="SUPFAM" id="SSF53098">
    <property type="entry name" value="Ribonuclease H-like"/>
    <property type="match status" value="1"/>
</dbReference>
<proteinExistence type="predicted"/>
<dbReference type="InterPro" id="IPR012337">
    <property type="entry name" value="RNaseH-like_sf"/>
</dbReference>
<dbReference type="OrthoDB" id="448399at2759"/>
<evidence type="ECO:0000313" key="6">
    <source>
        <dbReference type="Proteomes" id="UP000186922"/>
    </source>
</evidence>
<dbReference type="AlphaFoldDB" id="A0A1D1V8B6"/>
<gene>
    <name evidence="5" type="primary">RvY_08502-1</name>
    <name evidence="5" type="synonym">RvY_08502.1</name>
    <name evidence="5" type="ORF">RvY_08502</name>
</gene>
<dbReference type="GO" id="GO:0000175">
    <property type="term" value="F:3'-5'-RNA exonuclease activity"/>
    <property type="evidence" value="ECO:0007669"/>
    <property type="project" value="InterPro"/>
</dbReference>
<dbReference type="PANTHER" id="PTHR23044">
    <property type="entry name" value="3'-5' EXONUCLEASE ERI1-RELATED"/>
    <property type="match status" value="1"/>
</dbReference>
<protein>
    <recommendedName>
        <fullName evidence="4">Exonuclease domain-containing protein</fullName>
    </recommendedName>
</protein>
<dbReference type="EMBL" id="BDGG01000004">
    <property type="protein sequence ID" value="GAU97150.1"/>
    <property type="molecule type" value="Genomic_DNA"/>
</dbReference>
<dbReference type="CDD" id="cd06133">
    <property type="entry name" value="ERI-1_3'hExo_like"/>
    <property type="match status" value="1"/>
</dbReference>
<evidence type="ECO:0000313" key="5">
    <source>
        <dbReference type="EMBL" id="GAU97150.1"/>
    </source>
</evidence>
<evidence type="ECO:0000256" key="3">
    <source>
        <dbReference type="ARBA" id="ARBA00022839"/>
    </source>
</evidence>
<dbReference type="SMART" id="SM00479">
    <property type="entry name" value="EXOIII"/>
    <property type="match status" value="1"/>
</dbReference>
<name>A0A1D1V8B6_RAMVA</name>
<dbReference type="PANTHER" id="PTHR23044:SF61">
    <property type="entry name" value="3'-5' EXORIBONUCLEASE 1-RELATED"/>
    <property type="match status" value="1"/>
</dbReference>
<dbReference type="STRING" id="947166.A0A1D1V8B6"/>
<sequence length="257" mass="29986">MDYVVVIDFEATCDVGQRIGQHVNQIIEFGAALVNVQTQQIESTFHKYCQPSGTLRILSQYCMNLTGVIQANVDSAPQFPEVLRSFEEWLLEHRLSPNPDSSVSYMSRRTVTFRWILASDSMYDYTIYLYNECKLNNIPYPSYAHRILTIGSLFKNNYLHVPARTRMPNGLARMLEHMDMEFEGRRHSALDDAWNLARIVVRMVQEGHRYSLRATIEVLPDHQQYSNHSMPNSCGYVDLLEREMEDALDRMFSHRFF</sequence>
<reference evidence="5 6" key="1">
    <citation type="journal article" date="2016" name="Nat. Commun.">
        <title>Extremotolerant tardigrade genome and improved radiotolerance of human cultured cells by tardigrade-unique protein.</title>
        <authorList>
            <person name="Hashimoto T."/>
            <person name="Horikawa D.D."/>
            <person name="Saito Y."/>
            <person name="Kuwahara H."/>
            <person name="Kozuka-Hata H."/>
            <person name="Shin-I T."/>
            <person name="Minakuchi Y."/>
            <person name="Ohishi K."/>
            <person name="Motoyama A."/>
            <person name="Aizu T."/>
            <person name="Enomoto A."/>
            <person name="Kondo K."/>
            <person name="Tanaka S."/>
            <person name="Hara Y."/>
            <person name="Koshikawa S."/>
            <person name="Sagara H."/>
            <person name="Miura T."/>
            <person name="Yokobori S."/>
            <person name="Miyagawa K."/>
            <person name="Suzuki Y."/>
            <person name="Kubo T."/>
            <person name="Oyama M."/>
            <person name="Kohara Y."/>
            <person name="Fujiyama A."/>
            <person name="Arakawa K."/>
            <person name="Katayama T."/>
            <person name="Toyoda A."/>
            <person name="Kunieda T."/>
        </authorList>
    </citation>
    <scope>NUCLEOTIDE SEQUENCE [LARGE SCALE GENOMIC DNA]</scope>
    <source>
        <strain evidence="5 6">YOKOZUNA-1</strain>
    </source>
</reference>
<keyword evidence="6" id="KW-1185">Reference proteome</keyword>
<dbReference type="InterPro" id="IPR036397">
    <property type="entry name" value="RNaseH_sf"/>
</dbReference>
<dbReference type="GO" id="GO:0003676">
    <property type="term" value="F:nucleic acid binding"/>
    <property type="evidence" value="ECO:0007669"/>
    <property type="project" value="InterPro"/>
</dbReference>
<evidence type="ECO:0000256" key="1">
    <source>
        <dbReference type="ARBA" id="ARBA00022722"/>
    </source>
</evidence>
<keyword evidence="2" id="KW-0378">Hydrolase</keyword>
<dbReference type="Pfam" id="PF00929">
    <property type="entry name" value="RNase_T"/>
    <property type="match status" value="1"/>
</dbReference>
<feature type="domain" description="Exonuclease" evidence="4">
    <location>
        <begin position="3"/>
        <end position="209"/>
    </location>
</feature>
<evidence type="ECO:0000259" key="4">
    <source>
        <dbReference type="SMART" id="SM00479"/>
    </source>
</evidence>
<keyword evidence="3" id="KW-0269">Exonuclease</keyword>
<evidence type="ECO:0000256" key="2">
    <source>
        <dbReference type="ARBA" id="ARBA00022801"/>
    </source>
</evidence>
<dbReference type="InterPro" id="IPR047201">
    <property type="entry name" value="ERI-1_3'hExo-like"/>
</dbReference>